<evidence type="ECO:0000256" key="7">
    <source>
        <dbReference type="SAM" id="MobiDB-lite"/>
    </source>
</evidence>
<gene>
    <name evidence="9" type="ORF">K8V39_05725</name>
</gene>
<dbReference type="SMART" id="SM00729">
    <property type="entry name" value="Elp3"/>
    <property type="match status" value="1"/>
</dbReference>
<feature type="binding site" evidence="6">
    <location>
        <position position="309"/>
    </location>
    <ligand>
        <name>[4Fe-4S] cluster</name>
        <dbReference type="ChEBI" id="CHEBI:49883"/>
        <note>4Fe-4S-S-AdoMet</note>
    </ligand>
</feature>
<feature type="compositionally biased region" description="Basic residues" evidence="7">
    <location>
        <begin position="616"/>
        <end position="636"/>
    </location>
</feature>
<dbReference type="Proteomes" id="UP000813420">
    <property type="component" value="Unassembled WGS sequence"/>
</dbReference>
<evidence type="ECO:0000256" key="4">
    <source>
        <dbReference type="ARBA" id="ARBA00023004"/>
    </source>
</evidence>
<proteinExistence type="inferred from homology"/>
<dbReference type="EMBL" id="DYXE01000050">
    <property type="protein sequence ID" value="HJH49748.1"/>
    <property type="molecule type" value="Genomic_DNA"/>
</dbReference>
<dbReference type="Pfam" id="PF04055">
    <property type="entry name" value="Radical_SAM"/>
    <property type="match status" value="1"/>
</dbReference>
<dbReference type="SFLD" id="SFLDG01082">
    <property type="entry name" value="B12-binding_domain_containing"/>
    <property type="match status" value="1"/>
</dbReference>
<dbReference type="InterPro" id="IPR023404">
    <property type="entry name" value="rSAM_horseshoe"/>
</dbReference>
<dbReference type="NCBIfam" id="TIGR03904">
    <property type="entry name" value="SAM_YgiQ"/>
    <property type="match status" value="1"/>
</dbReference>
<dbReference type="GO" id="GO:0003824">
    <property type="term" value="F:catalytic activity"/>
    <property type="evidence" value="ECO:0007669"/>
    <property type="project" value="InterPro"/>
</dbReference>
<dbReference type="PANTHER" id="PTHR32331:SF0">
    <property type="entry name" value="UPF0313 PROTEIN YGIQ"/>
    <property type="match status" value="1"/>
</dbReference>
<dbReference type="InterPro" id="IPR013704">
    <property type="entry name" value="UPF0313_N"/>
</dbReference>
<name>A0A9D2VXW3_9FIRM</name>
<comment type="cofactor">
    <cofactor evidence="6">
        <name>[4Fe-4S] cluster</name>
        <dbReference type="ChEBI" id="CHEBI:49883"/>
    </cofactor>
    <text evidence="6">Binds 1 [4Fe-4S] cluster. The cluster is coordinated with 3 cysteines and an exchangeable S-adenosyl-L-methionine.</text>
</comment>
<dbReference type="PANTHER" id="PTHR32331">
    <property type="entry name" value="UPF0313 PROTEIN YGIQ"/>
    <property type="match status" value="1"/>
</dbReference>
<dbReference type="SFLD" id="SFLDG01069">
    <property type="entry name" value="UPF0313"/>
    <property type="match status" value="1"/>
</dbReference>
<feature type="binding site" evidence="6">
    <location>
        <position position="313"/>
    </location>
    <ligand>
        <name>[4Fe-4S] cluster</name>
        <dbReference type="ChEBI" id="CHEBI:49883"/>
        <note>4Fe-4S-S-AdoMet</note>
    </ligand>
</feature>
<dbReference type="Gene3D" id="3.80.30.20">
    <property type="entry name" value="tm_1862 like domain"/>
    <property type="match status" value="1"/>
</dbReference>
<dbReference type="PROSITE" id="PS51918">
    <property type="entry name" value="RADICAL_SAM"/>
    <property type="match status" value="1"/>
</dbReference>
<evidence type="ECO:0000256" key="3">
    <source>
        <dbReference type="ARBA" id="ARBA00022723"/>
    </source>
</evidence>
<dbReference type="GO" id="GO:0051539">
    <property type="term" value="F:4 iron, 4 sulfur cluster binding"/>
    <property type="evidence" value="ECO:0007669"/>
    <property type="project" value="UniProtKB-KW"/>
</dbReference>
<feature type="domain" description="Radical SAM core" evidence="8">
    <location>
        <begin position="294"/>
        <end position="569"/>
    </location>
</feature>
<dbReference type="GO" id="GO:0005506">
    <property type="term" value="F:iron ion binding"/>
    <property type="evidence" value="ECO:0007669"/>
    <property type="project" value="UniProtKB-UniRule"/>
</dbReference>
<reference evidence="9" key="2">
    <citation type="submission" date="2021-09" db="EMBL/GenBank/DDBJ databases">
        <authorList>
            <person name="Gilroy R."/>
        </authorList>
    </citation>
    <scope>NUCLEOTIDE SEQUENCE</scope>
    <source>
        <strain evidence="9">USAMLcec4-12693</strain>
    </source>
</reference>
<dbReference type="RefSeq" id="WP_277271909.1">
    <property type="nucleotide sequence ID" value="NZ_DYXE01000050.1"/>
</dbReference>
<evidence type="ECO:0000259" key="8">
    <source>
        <dbReference type="PROSITE" id="PS51918"/>
    </source>
</evidence>
<dbReference type="InterPro" id="IPR024560">
    <property type="entry name" value="UPF0313_C"/>
</dbReference>
<dbReference type="InterPro" id="IPR006638">
    <property type="entry name" value="Elp3/MiaA/NifB-like_rSAM"/>
</dbReference>
<dbReference type="SFLD" id="SFLDS00029">
    <property type="entry name" value="Radical_SAM"/>
    <property type="match status" value="1"/>
</dbReference>
<accession>A0A9D2VXW3</accession>
<reference evidence="9" key="1">
    <citation type="journal article" date="2021" name="PeerJ">
        <title>Extensive microbial diversity within the chicken gut microbiome revealed by metagenomics and culture.</title>
        <authorList>
            <person name="Gilroy R."/>
            <person name="Ravi A."/>
            <person name="Getino M."/>
            <person name="Pursley I."/>
            <person name="Horton D.L."/>
            <person name="Alikhan N.F."/>
            <person name="Baker D."/>
            <person name="Gharbi K."/>
            <person name="Hall N."/>
            <person name="Watson M."/>
            <person name="Adriaenssens E.M."/>
            <person name="Foster-Nyarko E."/>
            <person name="Jarju S."/>
            <person name="Secka A."/>
            <person name="Antonio M."/>
            <person name="Oren A."/>
            <person name="Chaudhuri R.R."/>
            <person name="La Ragione R."/>
            <person name="Hildebrand F."/>
            <person name="Pallen M.J."/>
        </authorList>
    </citation>
    <scope>NUCLEOTIDE SEQUENCE</scope>
    <source>
        <strain evidence="9">USAMLcec4-12693</strain>
    </source>
</reference>
<feature type="binding site" evidence="6">
    <location>
        <position position="316"/>
    </location>
    <ligand>
        <name>[4Fe-4S] cluster</name>
        <dbReference type="ChEBI" id="CHEBI:49883"/>
        <note>4Fe-4S-S-AdoMet</note>
    </ligand>
</feature>
<organism evidence="9 10">
    <name type="scientific">Merdimonas faecis</name>
    <dbReference type="NCBI Taxonomy" id="1653435"/>
    <lineage>
        <taxon>Bacteria</taxon>
        <taxon>Bacillati</taxon>
        <taxon>Bacillota</taxon>
        <taxon>Clostridia</taxon>
        <taxon>Lachnospirales</taxon>
        <taxon>Lachnospiraceae</taxon>
        <taxon>Merdimonas</taxon>
    </lineage>
</organism>
<dbReference type="AlphaFoldDB" id="A0A9D2VXW3"/>
<evidence type="ECO:0000256" key="6">
    <source>
        <dbReference type="HAMAP-Rule" id="MF_01251"/>
    </source>
</evidence>
<dbReference type="Pfam" id="PF08497">
    <property type="entry name" value="Radical_SAM_N"/>
    <property type="match status" value="1"/>
</dbReference>
<dbReference type="InterPro" id="IPR022946">
    <property type="entry name" value="UPF0313"/>
</dbReference>
<keyword evidence="2 6" id="KW-0949">S-adenosyl-L-methionine</keyword>
<dbReference type="InterPro" id="IPR007197">
    <property type="entry name" value="rSAM"/>
</dbReference>
<keyword evidence="5 6" id="KW-0411">Iron-sulfur</keyword>
<keyword evidence="3 6" id="KW-0479">Metal-binding</keyword>
<evidence type="ECO:0000256" key="5">
    <source>
        <dbReference type="ARBA" id="ARBA00023014"/>
    </source>
</evidence>
<sequence length="636" mass="72431">MSQGFLPLCRKDMEERGWEQVDFVYVCGDAYVDHPSFGHAVITRLLEAHGYKVGIIAQPDWKEKTSVMEYGEPRLAFLVSAGNMDSMVNHYSVSKRPRRTDAYTPGGVMGKRPDYAAVVYGNLIRQTYKKTPVILGGIEASLRRMAHYDYWSDRLKRSILLDSGADLISYGMGERSILEIAEALEAGIDVKDLTFIPGTVFRAKSLDSVYDPVILPGFEEMKQDKLLYAKSFYIQYCNTDPIKGRCLAEPYGEHLYVVQNPPSRPLSQEEMDEVYGYPYMRTYHPSYEKDGGVPAIAEVKFSLISNRGCFGGCSFCALTFHQGRILQTRSHESLLDEAVKMTEDPDFKGYIHDVGGPTANFRQPSCDKQLQHGVCKNRQCLYPKPCRNLKADHKDYVRLLRKLREIPKVKKVFIRSGIRFDYVMADPDDTFFRELCAYHVSGQLKVAPEHVSDAVLSRMGKPENKVYQAFVKKYKRINQELGKDQYLVPYLMSSHPGSTLKEAVELAEYLRDLGYMPEQVQDFYPTPSTISTCMYYTGVDPRDMKPVYVPKNPHEKAMQRALIQYRDPKNYNLVLEALKKAGRMDLVGYDRHCLLRPKKQGGQEKPGGAGKEKAGRRPGKGKKKTIRNVHKKKGKK</sequence>
<evidence type="ECO:0000256" key="1">
    <source>
        <dbReference type="ARBA" id="ARBA00022485"/>
    </source>
</evidence>
<comment type="similarity">
    <text evidence="6">Belongs to the UPF0313 family.</text>
</comment>
<protein>
    <submittedName>
        <fullName evidence="9">YgiQ family radical SAM protein</fullName>
    </submittedName>
</protein>
<evidence type="ECO:0000313" key="9">
    <source>
        <dbReference type="EMBL" id="HJH49748.1"/>
    </source>
</evidence>
<dbReference type="HAMAP" id="MF_01251">
    <property type="entry name" value="UPF0313"/>
    <property type="match status" value="1"/>
</dbReference>
<evidence type="ECO:0000256" key="2">
    <source>
        <dbReference type="ARBA" id="ARBA00022691"/>
    </source>
</evidence>
<comment type="caution">
    <text evidence="9">The sequence shown here is derived from an EMBL/GenBank/DDBJ whole genome shotgun (WGS) entry which is preliminary data.</text>
</comment>
<feature type="region of interest" description="Disordered" evidence="7">
    <location>
        <begin position="597"/>
        <end position="636"/>
    </location>
</feature>
<dbReference type="SUPFAM" id="SSF102114">
    <property type="entry name" value="Radical SAM enzymes"/>
    <property type="match status" value="1"/>
</dbReference>
<keyword evidence="1 6" id="KW-0004">4Fe-4S</keyword>
<keyword evidence="4 6" id="KW-0408">Iron</keyword>
<evidence type="ECO:0000313" key="10">
    <source>
        <dbReference type="Proteomes" id="UP000813420"/>
    </source>
</evidence>
<dbReference type="InterPro" id="IPR058240">
    <property type="entry name" value="rSAM_sf"/>
</dbReference>
<dbReference type="Pfam" id="PF11842">
    <property type="entry name" value="DUF3362"/>
    <property type="match status" value="1"/>
</dbReference>